<dbReference type="KEGG" id="ned:HUN01_02755"/>
<gene>
    <name evidence="1" type="ORF">HUN01_02755</name>
</gene>
<dbReference type="Pfam" id="PF05635">
    <property type="entry name" value="23S_rRNA_IVP"/>
    <property type="match status" value="1"/>
</dbReference>
<dbReference type="NCBIfam" id="NF008911">
    <property type="entry name" value="PRK12275.1-2"/>
    <property type="match status" value="1"/>
</dbReference>
<geneLocation type="plasmid" evidence="2">
    <name>pne_5</name>
</geneLocation>
<dbReference type="AlphaFoldDB" id="A0A7D7L906"/>
<keyword evidence="2" id="KW-1185">Reference proteome</keyword>
<name>A0A7D7L906_9NOSO</name>
<evidence type="ECO:0000313" key="1">
    <source>
        <dbReference type="EMBL" id="QMS86538.1"/>
    </source>
</evidence>
<dbReference type="NCBIfam" id="TIGR02436">
    <property type="entry name" value="four helix bundle protein"/>
    <property type="match status" value="1"/>
</dbReference>
<dbReference type="SUPFAM" id="SSF158446">
    <property type="entry name" value="IVS-encoded protein-like"/>
    <property type="match status" value="1"/>
</dbReference>
<sequence length="122" mass="13843">MAINSYRDLKVWQLGISLTKQVYLLTRDFPKSETYGLSSQMQRAAVSIPSNLAEGHARDSTQEFLRFIAIALGSLAELETQLILAEQLEYITNLKLQEILTKTDEIQRMLRGLQKSLKAKLS</sequence>
<dbReference type="Proteomes" id="UP000514713">
    <property type="component" value="Plasmid pNe_5"/>
</dbReference>
<dbReference type="CDD" id="cd16377">
    <property type="entry name" value="23S_rRNA_IVP_like"/>
    <property type="match status" value="1"/>
</dbReference>
<dbReference type="RefSeq" id="WP_181927348.1">
    <property type="nucleotide sequence ID" value="NZ_CP054697.1"/>
</dbReference>
<dbReference type="InterPro" id="IPR036583">
    <property type="entry name" value="23S_rRNA_IVS_sf"/>
</dbReference>
<organism evidence="1 2">
    <name type="scientific">Nostoc edaphicum CCNP1411</name>
    <dbReference type="NCBI Taxonomy" id="1472755"/>
    <lineage>
        <taxon>Bacteria</taxon>
        <taxon>Bacillati</taxon>
        <taxon>Cyanobacteriota</taxon>
        <taxon>Cyanophyceae</taxon>
        <taxon>Nostocales</taxon>
        <taxon>Nostocaceae</taxon>
        <taxon>Nostoc</taxon>
    </lineage>
</organism>
<reference evidence="2" key="1">
    <citation type="submission" date="2020-06" db="EMBL/GenBank/DDBJ databases">
        <title>Nostoc edaphicum CCNP1411 genome.</title>
        <authorList>
            <person name="Fidor A."/>
            <person name="Grabski M."/>
            <person name="Gawor J."/>
            <person name="Gromadka R."/>
            <person name="Wegrzyn G."/>
            <person name="Mazur-Marzec H."/>
        </authorList>
    </citation>
    <scope>NUCLEOTIDE SEQUENCE [LARGE SCALE GENOMIC DNA]</scope>
    <source>
        <strain evidence="2">CCNP1411</strain>
        <plasmid evidence="2">pne_5</plasmid>
    </source>
</reference>
<accession>A0A7D7L906</accession>
<dbReference type="PANTHER" id="PTHR38471:SF2">
    <property type="entry name" value="FOUR HELIX BUNDLE PROTEIN"/>
    <property type="match status" value="1"/>
</dbReference>
<evidence type="ECO:0000313" key="2">
    <source>
        <dbReference type="Proteomes" id="UP000514713"/>
    </source>
</evidence>
<keyword evidence="1" id="KW-0614">Plasmid</keyword>
<proteinExistence type="predicted"/>
<dbReference type="PANTHER" id="PTHR38471">
    <property type="entry name" value="FOUR HELIX BUNDLE PROTEIN"/>
    <property type="match status" value="1"/>
</dbReference>
<dbReference type="InterPro" id="IPR012657">
    <property type="entry name" value="23S_rRNA-intervening_sequence"/>
</dbReference>
<dbReference type="Gene3D" id="1.20.1440.60">
    <property type="entry name" value="23S rRNA-intervening sequence"/>
    <property type="match status" value="1"/>
</dbReference>
<protein>
    <submittedName>
        <fullName evidence="1">Four helix bundle protein</fullName>
    </submittedName>
</protein>
<dbReference type="EMBL" id="CP054697">
    <property type="protein sequence ID" value="QMS86538.1"/>
    <property type="molecule type" value="Genomic_DNA"/>
</dbReference>